<accession>A0A9X0XGZ1</accession>
<dbReference type="EMBL" id="JAERRA010000001">
    <property type="protein sequence ID" value="MBL0719788.1"/>
    <property type="molecule type" value="Genomic_DNA"/>
</dbReference>
<feature type="domain" description="TtsA-like Glycoside hydrolase family 108" evidence="2">
    <location>
        <begin position="10"/>
        <end position="93"/>
    </location>
</feature>
<gene>
    <name evidence="3" type="ORF">JI742_07790</name>
</gene>
<protein>
    <submittedName>
        <fullName evidence="3">Peptidoglycan-binding protein</fullName>
    </submittedName>
</protein>
<evidence type="ECO:0000259" key="1">
    <source>
        <dbReference type="Pfam" id="PF01471"/>
    </source>
</evidence>
<evidence type="ECO:0000313" key="3">
    <source>
        <dbReference type="EMBL" id="MBL0719788.1"/>
    </source>
</evidence>
<dbReference type="InterPro" id="IPR036366">
    <property type="entry name" value="PGBDSf"/>
</dbReference>
<dbReference type="SUPFAM" id="SSF47090">
    <property type="entry name" value="PGBD-like"/>
    <property type="match status" value="1"/>
</dbReference>
<dbReference type="Gene3D" id="1.20.141.10">
    <property type="entry name" value="Chitosanase, subunit A, domain 1"/>
    <property type="match status" value="1"/>
</dbReference>
<evidence type="ECO:0000259" key="2">
    <source>
        <dbReference type="Pfam" id="PF05838"/>
    </source>
</evidence>
<dbReference type="RefSeq" id="WP_201825296.1">
    <property type="nucleotide sequence ID" value="NZ_JAERRA010000001.1"/>
</dbReference>
<dbReference type="Proteomes" id="UP000643207">
    <property type="component" value="Unassembled WGS sequence"/>
</dbReference>
<organism evidence="3 4">
    <name type="scientific">Aquariibacter lacus</name>
    <dbReference type="NCBI Taxonomy" id="2801332"/>
    <lineage>
        <taxon>Bacteria</taxon>
        <taxon>Pseudomonadati</taxon>
        <taxon>Pseudomonadota</taxon>
        <taxon>Betaproteobacteria</taxon>
        <taxon>Burkholderiales</taxon>
        <taxon>Sphaerotilaceae</taxon>
        <taxon>Aquariibacter</taxon>
    </lineage>
</organism>
<sequence>MKQNFSTALQHTLQHEGGWANHPRDPGGATMKGVTLRTFRRHFGEQRSAEELRNITPKQLETIYRSGYWDLCHCDQLPAGLDFVVFDAAVNSGPGHSARWLQRAVGAAVDGRIGATTLEKAAATPPEPAIDGACDARLSFLRGLGTWADFGKGWGRRVAEVRLTALSLAGVDRAAHVVPTTDFATTKRGSRGVWVERLQAALGLAVDGVFGKDTEIALIAFQAAEGLQPDGVAGRATYRALGLLP</sequence>
<dbReference type="Pfam" id="PF05838">
    <property type="entry name" value="Glyco_hydro_108"/>
    <property type="match status" value="1"/>
</dbReference>
<feature type="domain" description="Peptidoglycan binding-like" evidence="1">
    <location>
        <begin position="204"/>
        <end position="241"/>
    </location>
</feature>
<comment type="caution">
    <text evidence="3">The sequence shown here is derived from an EMBL/GenBank/DDBJ whole genome shotgun (WGS) entry which is preliminary data.</text>
</comment>
<dbReference type="CDD" id="cd13926">
    <property type="entry name" value="N-acetylmuramidase_GH108"/>
    <property type="match status" value="1"/>
</dbReference>
<dbReference type="SUPFAM" id="SSF53955">
    <property type="entry name" value="Lysozyme-like"/>
    <property type="match status" value="1"/>
</dbReference>
<dbReference type="InterPro" id="IPR008565">
    <property type="entry name" value="TtsA-like_GH18_dom"/>
</dbReference>
<dbReference type="InterPro" id="IPR023346">
    <property type="entry name" value="Lysozyme-like_dom_sf"/>
</dbReference>
<reference evidence="3 4" key="1">
    <citation type="submission" date="2021-01" db="EMBL/GenBank/DDBJ databases">
        <title>Piscinibacter sp. Jin2 Genome sequencing and assembly.</title>
        <authorList>
            <person name="Kim I."/>
        </authorList>
    </citation>
    <scope>NUCLEOTIDE SEQUENCE [LARGE SCALE GENOMIC DNA]</scope>
    <source>
        <strain evidence="3 4">Jin2</strain>
    </source>
</reference>
<dbReference type="AlphaFoldDB" id="A0A9X0XGZ1"/>
<name>A0A9X0XGZ1_9BURK</name>
<dbReference type="InterPro" id="IPR036365">
    <property type="entry name" value="PGBD-like_sf"/>
</dbReference>
<keyword evidence="4" id="KW-1185">Reference proteome</keyword>
<dbReference type="Gene3D" id="1.10.101.10">
    <property type="entry name" value="PGBD-like superfamily/PGBD"/>
    <property type="match status" value="1"/>
</dbReference>
<dbReference type="InterPro" id="IPR002477">
    <property type="entry name" value="Peptidoglycan-bd-like"/>
</dbReference>
<dbReference type="Pfam" id="PF01471">
    <property type="entry name" value="PG_binding_1"/>
    <property type="match status" value="1"/>
</dbReference>
<proteinExistence type="predicted"/>
<evidence type="ECO:0000313" key="4">
    <source>
        <dbReference type="Proteomes" id="UP000643207"/>
    </source>
</evidence>